<organism evidence="1">
    <name type="scientific">Siphoviridae sp. ctKwY15</name>
    <dbReference type="NCBI Taxonomy" id="2827843"/>
    <lineage>
        <taxon>Viruses</taxon>
        <taxon>Duplodnaviria</taxon>
        <taxon>Heunggongvirae</taxon>
        <taxon>Uroviricota</taxon>
        <taxon>Caudoviricetes</taxon>
    </lineage>
</organism>
<name>A0A8S5SU34_9CAUD</name>
<protein>
    <submittedName>
        <fullName evidence="1">Uncharacterized protein</fullName>
    </submittedName>
</protein>
<accession>A0A8S5SU34</accession>
<evidence type="ECO:0000313" key="1">
    <source>
        <dbReference type="EMBL" id="DAF54529.1"/>
    </source>
</evidence>
<sequence length="131" mass="15451">MSIIQKSQTLKKNMAESEFNDREFKIEAKGELPFASRIPEGYELISNDRTMKFIIAKKQARNMEQNVEKTYFSVDCFVREGHNWVKGNNGSMERSITDFVKKINVSPRFTKAVDEYREQLNIKEEWRLVGY</sequence>
<dbReference type="EMBL" id="BK032679">
    <property type="protein sequence ID" value="DAF54529.1"/>
    <property type="molecule type" value="Genomic_DNA"/>
</dbReference>
<reference evidence="1" key="1">
    <citation type="journal article" date="2021" name="Proc. Natl. Acad. Sci. U.S.A.">
        <title>A Catalog of Tens of Thousands of Viruses from Human Metagenomes Reveals Hidden Associations with Chronic Diseases.</title>
        <authorList>
            <person name="Tisza M.J."/>
            <person name="Buck C.B."/>
        </authorList>
    </citation>
    <scope>NUCLEOTIDE SEQUENCE</scope>
    <source>
        <strain evidence="1">CtKwY15</strain>
    </source>
</reference>
<proteinExistence type="predicted"/>